<protein>
    <submittedName>
        <fullName evidence="1">Uncharacterized protein</fullName>
    </submittedName>
</protein>
<keyword evidence="2" id="KW-1185">Reference proteome</keyword>
<accession>A0AAV6PS52</accession>
<dbReference type="Proteomes" id="UP000693946">
    <property type="component" value="Linkage Group LG9"/>
</dbReference>
<proteinExistence type="predicted"/>
<gene>
    <name evidence="1" type="ORF">JOB18_033261</name>
</gene>
<evidence type="ECO:0000313" key="2">
    <source>
        <dbReference type="Proteomes" id="UP000693946"/>
    </source>
</evidence>
<evidence type="ECO:0000313" key="1">
    <source>
        <dbReference type="EMBL" id="KAG7475537.1"/>
    </source>
</evidence>
<feature type="non-terminal residue" evidence="1">
    <location>
        <position position="1"/>
    </location>
</feature>
<organism evidence="1 2">
    <name type="scientific">Solea senegalensis</name>
    <name type="common">Senegalese sole</name>
    <dbReference type="NCBI Taxonomy" id="28829"/>
    <lineage>
        <taxon>Eukaryota</taxon>
        <taxon>Metazoa</taxon>
        <taxon>Chordata</taxon>
        <taxon>Craniata</taxon>
        <taxon>Vertebrata</taxon>
        <taxon>Euteleostomi</taxon>
        <taxon>Actinopterygii</taxon>
        <taxon>Neopterygii</taxon>
        <taxon>Teleostei</taxon>
        <taxon>Neoteleostei</taxon>
        <taxon>Acanthomorphata</taxon>
        <taxon>Carangaria</taxon>
        <taxon>Pleuronectiformes</taxon>
        <taxon>Pleuronectoidei</taxon>
        <taxon>Soleidae</taxon>
        <taxon>Solea</taxon>
    </lineage>
</organism>
<dbReference type="AlphaFoldDB" id="A0AAV6PS52"/>
<comment type="caution">
    <text evidence="1">The sequence shown here is derived from an EMBL/GenBank/DDBJ whole genome shotgun (WGS) entry which is preliminary data.</text>
</comment>
<sequence length="98" mass="10779">CFGSGSSVTGVISKSEAVRNYAPTTAALKMQSGNQALISGGELRKYTITSDWINQRSFTFIVTLTHTHRSSAHRERDTPFSRLCCRLCGQRGCCRSCD</sequence>
<reference evidence="1 2" key="1">
    <citation type="journal article" date="2021" name="Sci. Rep.">
        <title>Chromosome anchoring in Senegalese sole (Solea senegalensis) reveals sex-associated markers and genome rearrangements in flatfish.</title>
        <authorList>
            <person name="Guerrero-Cozar I."/>
            <person name="Gomez-Garrido J."/>
            <person name="Berbel C."/>
            <person name="Martinez-Blanch J.F."/>
            <person name="Alioto T."/>
            <person name="Claros M.G."/>
            <person name="Gagnaire P.A."/>
            <person name="Manchado M."/>
        </authorList>
    </citation>
    <scope>NUCLEOTIDE SEQUENCE [LARGE SCALE GENOMIC DNA]</scope>
    <source>
        <strain evidence="1">Sse05_10M</strain>
    </source>
</reference>
<name>A0AAV6PS52_SOLSE</name>
<dbReference type="EMBL" id="JAGKHQ010000021">
    <property type="protein sequence ID" value="KAG7475537.1"/>
    <property type="molecule type" value="Genomic_DNA"/>
</dbReference>